<dbReference type="Pfam" id="PF01047">
    <property type="entry name" value="MarR"/>
    <property type="match status" value="1"/>
</dbReference>
<dbReference type="InterPro" id="IPR023187">
    <property type="entry name" value="Tscrpt_reg_MarR-type_CS"/>
</dbReference>
<dbReference type="RefSeq" id="WP_218390691.1">
    <property type="nucleotide sequence ID" value="NZ_JAHUZE010000001.1"/>
</dbReference>
<dbReference type="PANTHER" id="PTHR33164:SF105">
    <property type="entry name" value="TRANSCRIPTIONAL REPRESSOR PROTEIN-RELATED"/>
    <property type="match status" value="1"/>
</dbReference>
<dbReference type="Proteomes" id="UP000756530">
    <property type="component" value="Unassembled WGS sequence"/>
</dbReference>
<evidence type="ECO:0000313" key="5">
    <source>
        <dbReference type="EMBL" id="MBV7377822.1"/>
    </source>
</evidence>
<reference evidence="5 6" key="1">
    <citation type="submission" date="2021-05" db="EMBL/GenBank/DDBJ databases">
        <title>Culturable bacteria isolated from Daya Bay.</title>
        <authorList>
            <person name="Zheng W."/>
            <person name="Yu S."/>
            <person name="Huang Y."/>
        </authorList>
    </citation>
    <scope>NUCLEOTIDE SEQUENCE [LARGE SCALE GENOMIC DNA]</scope>
    <source>
        <strain evidence="5 6">DP4N28-5</strain>
    </source>
</reference>
<name>A0ABS6T0B4_9RHOB</name>
<accession>A0ABS6T0B4</accession>
<gene>
    <name evidence="5" type="ORF">KJP28_02715</name>
</gene>
<dbReference type="PROSITE" id="PS50995">
    <property type="entry name" value="HTH_MARR_2"/>
    <property type="match status" value="1"/>
</dbReference>
<dbReference type="PANTHER" id="PTHR33164">
    <property type="entry name" value="TRANSCRIPTIONAL REGULATOR, MARR FAMILY"/>
    <property type="match status" value="1"/>
</dbReference>
<dbReference type="InterPro" id="IPR000835">
    <property type="entry name" value="HTH_MarR-typ"/>
</dbReference>
<evidence type="ECO:0000313" key="6">
    <source>
        <dbReference type="Proteomes" id="UP000756530"/>
    </source>
</evidence>
<evidence type="ECO:0000256" key="1">
    <source>
        <dbReference type="ARBA" id="ARBA00023015"/>
    </source>
</evidence>
<protein>
    <submittedName>
        <fullName evidence="5">MarR family winged helix-turn-helix transcriptional regulator</fullName>
    </submittedName>
</protein>
<sequence>MSDDAREDLSPALAELLSGSCYCLAVRRASRRMIRLYDAALGELGLSISQLGTLAWIKALRVPTVQKIADYMEMDQSAMSRGLVPLERSGYVMGAPHPEDKRRRVLALTESGEAALAQGAEAWAEAQREVEAEQAEGGNLAALMTSLNGLATYDRT</sequence>
<evidence type="ECO:0000259" key="4">
    <source>
        <dbReference type="PROSITE" id="PS50995"/>
    </source>
</evidence>
<evidence type="ECO:0000256" key="3">
    <source>
        <dbReference type="ARBA" id="ARBA00023163"/>
    </source>
</evidence>
<dbReference type="InterPro" id="IPR039422">
    <property type="entry name" value="MarR/SlyA-like"/>
</dbReference>
<keyword evidence="1" id="KW-0805">Transcription regulation</keyword>
<comment type="caution">
    <text evidence="5">The sequence shown here is derived from an EMBL/GenBank/DDBJ whole genome shotgun (WGS) entry which is preliminary data.</text>
</comment>
<proteinExistence type="predicted"/>
<organism evidence="5 6">
    <name type="scientific">Maritimibacter dapengensis</name>
    <dbReference type="NCBI Taxonomy" id="2836868"/>
    <lineage>
        <taxon>Bacteria</taxon>
        <taxon>Pseudomonadati</taxon>
        <taxon>Pseudomonadota</taxon>
        <taxon>Alphaproteobacteria</taxon>
        <taxon>Rhodobacterales</taxon>
        <taxon>Roseobacteraceae</taxon>
        <taxon>Maritimibacter</taxon>
    </lineage>
</organism>
<keyword evidence="2" id="KW-0238">DNA-binding</keyword>
<dbReference type="PROSITE" id="PS01117">
    <property type="entry name" value="HTH_MARR_1"/>
    <property type="match status" value="1"/>
</dbReference>
<evidence type="ECO:0000256" key="2">
    <source>
        <dbReference type="ARBA" id="ARBA00023125"/>
    </source>
</evidence>
<keyword evidence="3" id="KW-0804">Transcription</keyword>
<keyword evidence="6" id="KW-1185">Reference proteome</keyword>
<dbReference type="SMART" id="SM00347">
    <property type="entry name" value="HTH_MARR"/>
    <property type="match status" value="1"/>
</dbReference>
<feature type="domain" description="HTH marR-type" evidence="4">
    <location>
        <begin position="19"/>
        <end position="152"/>
    </location>
</feature>
<dbReference type="EMBL" id="JAHUZE010000001">
    <property type="protein sequence ID" value="MBV7377822.1"/>
    <property type="molecule type" value="Genomic_DNA"/>
</dbReference>